<sequence length="460" mass="49633">MISTINPATEEVLAEYQTMSSSEIEAIINRTHGDFLAWRGVSMQERTLLMKRLAALLRDQKEHHAALISREMGKPLAQAVAEVVKCSWVCDFYAEQASLFLKPEESILDGGARGVVKFEPFGLVLGIMPWNFPFWQVFRFAAPAIMAGNGIIVKHSPNVTGSAIAIEKLFREAGFPENLFRTVHIALDDVDRLSGFMIDHPAVGAVSVTGSTAAGRAVATKAGRALKKSVLELGGSDPYIVLDDADLALAVDQCSAARLLNSGQSCIAAKRFIVHTAVMEQFEARLLHRMKSAVMGDPFDPAVEVGPIARSDLRDQLHDQVSRSVAQGARLLCGGEIPSGRGFFYPPTILSGVHKGIAVYSEETFGPVATLIEVRDDQEAVMIANDTPYGLGSAVFSGNTERALAIADQLDVGNCFINGMVKSDPRLPFGGVKESGYGRELSSYGIREFVNIKGFCIIGG</sequence>
<dbReference type="GO" id="GO:0004777">
    <property type="term" value="F:succinate-semialdehyde dehydrogenase (NAD+) activity"/>
    <property type="evidence" value="ECO:0007669"/>
    <property type="project" value="TreeGrafter"/>
</dbReference>
<evidence type="ECO:0000313" key="5">
    <source>
        <dbReference type="EMBL" id="ACF44588.1"/>
    </source>
</evidence>
<feature type="domain" description="Aldehyde dehydrogenase" evidence="4">
    <location>
        <begin position="2"/>
        <end position="453"/>
    </location>
</feature>
<dbReference type="Pfam" id="PF00171">
    <property type="entry name" value="Aldedh"/>
    <property type="match status" value="1"/>
</dbReference>
<name>B4SER2_PELPB</name>
<evidence type="ECO:0000256" key="1">
    <source>
        <dbReference type="ARBA" id="ARBA00009986"/>
    </source>
</evidence>
<gene>
    <name evidence="5" type="ordered locus">Ppha_2399</name>
</gene>
<protein>
    <submittedName>
        <fullName evidence="5">Aldehyde Dehydrogenase</fullName>
    </submittedName>
</protein>
<dbReference type="InterPro" id="IPR016161">
    <property type="entry name" value="Ald_DH/histidinol_DH"/>
</dbReference>
<dbReference type="PANTHER" id="PTHR43217:SF1">
    <property type="entry name" value="SUCCINATE SEMIALDEHYDE DEHYDROGENASE [NAD(P)+] SAD"/>
    <property type="match status" value="1"/>
</dbReference>
<evidence type="ECO:0000313" key="6">
    <source>
        <dbReference type="Proteomes" id="UP000002724"/>
    </source>
</evidence>
<dbReference type="AlphaFoldDB" id="B4SER2"/>
<organism evidence="5 6">
    <name type="scientific">Pelodictyon phaeoclathratiforme (strain DSM 5477 / BU-1)</name>
    <dbReference type="NCBI Taxonomy" id="324925"/>
    <lineage>
        <taxon>Bacteria</taxon>
        <taxon>Pseudomonadati</taxon>
        <taxon>Chlorobiota</taxon>
        <taxon>Chlorobiia</taxon>
        <taxon>Chlorobiales</taxon>
        <taxon>Chlorobiaceae</taxon>
        <taxon>Chlorobium/Pelodictyon group</taxon>
        <taxon>Pelodictyon</taxon>
    </lineage>
</organism>
<keyword evidence="3" id="KW-0560">Oxidoreductase</keyword>
<keyword evidence="2" id="KW-0521">NADP</keyword>
<dbReference type="InterPro" id="IPR016163">
    <property type="entry name" value="Ald_DH_C"/>
</dbReference>
<evidence type="ECO:0000259" key="4">
    <source>
        <dbReference type="Pfam" id="PF00171"/>
    </source>
</evidence>
<dbReference type="Gene3D" id="3.40.309.10">
    <property type="entry name" value="Aldehyde Dehydrogenase, Chain A, domain 2"/>
    <property type="match status" value="1"/>
</dbReference>
<dbReference type="FunFam" id="3.40.309.10:FF:000010">
    <property type="entry name" value="Gamma-aminobutyraldehyde dehydrogenase"/>
    <property type="match status" value="1"/>
</dbReference>
<evidence type="ECO:0000256" key="2">
    <source>
        <dbReference type="ARBA" id="ARBA00022857"/>
    </source>
</evidence>
<dbReference type="InterPro" id="IPR016160">
    <property type="entry name" value="Ald_DH_CS_CYS"/>
</dbReference>
<dbReference type="STRING" id="324925.Ppha_2399"/>
<dbReference type="Proteomes" id="UP000002724">
    <property type="component" value="Chromosome"/>
</dbReference>
<dbReference type="Gene3D" id="3.40.605.10">
    <property type="entry name" value="Aldehyde Dehydrogenase, Chain A, domain 1"/>
    <property type="match status" value="1"/>
</dbReference>
<dbReference type="InterPro" id="IPR047110">
    <property type="entry name" value="GABD/Sad-like"/>
</dbReference>
<dbReference type="GO" id="GO:0004030">
    <property type="term" value="F:aldehyde dehydrogenase [NAD(P)+] activity"/>
    <property type="evidence" value="ECO:0007669"/>
    <property type="project" value="InterPro"/>
</dbReference>
<accession>B4SER2</accession>
<dbReference type="SUPFAM" id="SSF53720">
    <property type="entry name" value="ALDH-like"/>
    <property type="match status" value="1"/>
</dbReference>
<dbReference type="RefSeq" id="WP_012509062.1">
    <property type="nucleotide sequence ID" value="NC_011060.1"/>
</dbReference>
<dbReference type="FunFam" id="3.40.605.10:FF:000012">
    <property type="entry name" value="NAD-dependent succinate-semialdehyde dehydrogenase"/>
    <property type="match status" value="1"/>
</dbReference>
<keyword evidence="6" id="KW-1185">Reference proteome</keyword>
<comment type="similarity">
    <text evidence="1">Belongs to the aldehyde dehydrogenase family.</text>
</comment>
<dbReference type="CDD" id="cd07100">
    <property type="entry name" value="ALDH_SSADH1_GabD1"/>
    <property type="match status" value="1"/>
</dbReference>
<dbReference type="InterPro" id="IPR015590">
    <property type="entry name" value="Aldehyde_DH_dom"/>
</dbReference>
<dbReference type="EMBL" id="CP001110">
    <property type="protein sequence ID" value="ACF44588.1"/>
    <property type="molecule type" value="Genomic_DNA"/>
</dbReference>
<evidence type="ECO:0000256" key="3">
    <source>
        <dbReference type="ARBA" id="ARBA00023002"/>
    </source>
</evidence>
<dbReference type="KEGG" id="pph:Ppha_2399"/>
<proteinExistence type="inferred from homology"/>
<dbReference type="HOGENOM" id="CLU_005391_1_0_10"/>
<dbReference type="PANTHER" id="PTHR43217">
    <property type="entry name" value="SUCCINATE SEMIALDEHYDE DEHYDROGENASE [NAD(P)+] SAD"/>
    <property type="match status" value="1"/>
</dbReference>
<dbReference type="InterPro" id="IPR016162">
    <property type="entry name" value="Ald_DH_N"/>
</dbReference>
<dbReference type="OrthoDB" id="781568at2"/>
<dbReference type="PROSITE" id="PS00070">
    <property type="entry name" value="ALDEHYDE_DEHYDR_CYS"/>
    <property type="match status" value="1"/>
</dbReference>
<dbReference type="InterPro" id="IPR044148">
    <property type="entry name" value="ALDH_GabD1-like"/>
</dbReference>
<dbReference type="eggNOG" id="COG1012">
    <property type="taxonomic scope" value="Bacteria"/>
</dbReference>
<reference evidence="5 6" key="1">
    <citation type="submission" date="2008-06" db="EMBL/GenBank/DDBJ databases">
        <title>Complete sequence of Pelodictyon phaeoclathratiforme BU-1.</title>
        <authorList>
            <consortium name="US DOE Joint Genome Institute"/>
            <person name="Lucas S."/>
            <person name="Copeland A."/>
            <person name="Lapidus A."/>
            <person name="Glavina del Rio T."/>
            <person name="Dalin E."/>
            <person name="Tice H."/>
            <person name="Bruce D."/>
            <person name="Goodwin L."/>
            <person name="Pitluck S."/>
            <person name="Schmutz J."/>
            <person name="Larimer F."/>
            <person name="Land M."/>
            <person name="Hauser L."/>
            <person name="Kyrpides N."/>
            <person name="Mikhailova N."/>
            <person name="Liu Z."/>
            <person name="Li T."/>
            <person name="Zhao F."/>
            <person name="Overmann J."/>
            <person name="Bryant D.A."/>
            <person name="Richardson P."/>
        </authorList>
    </citation>
    <scope>NUCLEOTIDE SEQUENCE [LARGE SCALE GENOMIC DNA]</scope>
    <source>
        <strain evidence="6">DSM 5477 / BU-1</strain>
    </source>
</reference>